<keyword evidence="11" id="KW-1185">Reference proteome</keyword>
<comment type="caution">
    <text evidence="4">Lacks conserved residue(s) required for the propagation of feature annotation.</text>
</comment>
<dbReference type="AlphaFoldDB" id="A0A4S4LRQ6"/>
<dbReference type="InterPro" id="IPR001762">
    <property type="entry name" value="Disintegrin_dom"/>
</dbReference>
<feature type="binding site" evidence="4">
    <location>
        <position position="496"/>
    </location>
    <ligand>
        <name>Zn(2+)</name>
        <dbReference type="ChEBI" id="CHEBI:29105"/>
        <note>catalytic</note>
    </ligand>
</feature>
<dbReference type="FunFam" id="4.10.70.10:FF:000003">
    <property type="entry name" value="Disintegrin and metalloproteinase domain-containing protein 17"/>
    <property type="match status" value="1"/>
</dbReference>
<evidence type="ECO:0000256" key="4">
    <source>
        <dbReference type="PROSITE-ProRule" id="PRU00276"/>
    </source>
</evidence>
<evidence type="ECO:0000256" key="5">
    <source>
        <dbReference type="SAM" id="MobiDB-lite"/>
    </source>
</evidence>
<dbReference type="EMBL" id="SGPL01000412">
    <property type="protein sequence ID" value="THH12830.1"/>
    <property type="molecule type" value="Genomic_DNA"/>
</dbReference>
<dbReference type="InterPro" id="IPR002870">
    <property type="entry name" value="Peptidase_M12B_N"/>
</dbReference>
<dbReference type="OrthoDB" id="5951731at2759"/>
<name>A0A4S4LRQ6_9AGAM</name>
<dbReference type="PROSITE" id="PS51257">
    <property type="entry name" value="PROKAR_LIPOPROTEIN"/>
    <property type="match status" value="1"/>
</dbReference>
<dbReference type="PANTHER" id="PTHR11905">
    <property type="entry name" value="ADAM A DISINTEGRIN AND METALLOPROTEASE DOMAIN"/>
    <property type="match status" value="1"/>
</dbReference>
<feature type="binding site" evidence="4">
    <location>
        <position position="502"/>
    </location>
    <ligand>
        <name>Zn(2+)</name>
        <dbReference type="ChEBI" id="CHEBI:29105"/>
        <note>catalytic</note>
    </ligand>
</feature>
<feature type="binding site" evidence="4">
    <location>
        <position position="492"/>
    </location>
    <ligand>
        <name>Zn(2+)</name>
        <dbReference type="ChEBI" id="CHEBI:29105"/>
        <note>catalytic</note>
    </ligand>
</feature>
<feature type="region of interest" description="Disordered" evidence="5">
    <location>
        <begin position="823"/>
        <end position="882"/>
    </location>
</feature>
<keyword evidence="4" id="KW-0862">Zinc</keyword>
<dbReference type="Proteomes" id="UP000310158">
    <property type="component" value="Unassembled WGS sequence"/>
</dbReference>
<feature type="domain" description="Disintegrin" evidence="8">
    <location>
        <begin position="579"/>
        <end position="667"/>
    </location>
</feature>
<feature type="chain" id="PRO_5020186457" description="Disintegrin and metalloproteinase domain-containing protein B" evidence="7">
    <location>
        <begin position="24"/>
        <end position="882"/>
    </location>
</feature>
<dbReference type="Pfam" id="PF13688">
    <property type="entry name" value="Reprolysin_5"/>
    <property type="match status" value="1"/>
</dbReference>
<evidence type="ECO:0000256" key="3">
    <source>
        <dbReference type="ARBA" id="ARBA00074021"/>
    </source>
</evidence>
<dbReference type="SMART" id="SM00050">
    <property type="entry name" value="DISIN"/>
    <property type="match status" value="1"/>
</dbReference>
<keyword evidence="6" id="KW-1133">Transmembrane helix</keyword>
<dbReference type="GO" id="GO:0046872">
    <property type="term" value="F:metal ion binding"/>
    <property type="evidence" value="ECO:0007669"/>
    <property type="project" value="UniProtKB-KW"/>
</dbReference>
<dbReference type="Gene3D" id="4.10.70.10">
    <property type="entry name" value="Disintegrin domain"/>
    <property type="match status" value="1"/>
</dbReference>
<gene>
    <name evidence="10" type="ORF">EW146_g7321</name>
</gene>
<keyword evidence="4" id="KW-0479">Metal-binding</keyword>
<accession>A0A4S4LRQ6</accession>
<dbReference type="PANTHER" id="PTHR11905:SF159">
    <property type="entry name" value="ADAM METALLOPROTEASE"/>
    <property type="match status" value="1"/>
</dbReference>
<feature type="domain" description="Peptidase M12B" evidence="9">
    <location>
        <begin position="327"/>
        <end position="565"/>
    </location>
</feature>
<keyword evidence="7" id="KW-0732">Signal</keyword>
<evidence type="ECO:0000256" key="1">
    <source>
        <dbReference type="ARBA" id="ARBA00023157"/>
    </source>
</evidence>
<dbReference type="PROSITE" id="PS50214">
    <property type="entry name" value="DISINTEGRIN_2"/>
    <property type="match status" value="1"/>
</dbReference>
<feature type="signal peptide" evidence="7">
    <location>
        <begin position="1"/>
        <end position="23"/>
    </location>
</feature>
<feature type="transmembrane region" description="Helical" evidence="6">
    <location>
        <begin position="767"/>
        <end position="790"/>
    </location>
</feature>
<evidence type="ECO:0000259" key="8">
    <source>
        <dbReference type="PROSITE" id="PS50214"/>
    </source>
</evidence>
<dbReference type="InterPro" id="IPR036436">
    <property type="entry name" value="Disintegrin_dom_sf"/>
</dbReference>
<dbReference type="GO" id="GO:0006508">
    <property type="term" value="P:proteolysis"/>
    <property type="evidence" value="ECO:0007669"/>
    <property type="project" value="InterPro"/>
</dbReference>
<comment type="caution">
    <text evidence="10">The sequence shown here is derived from an EMBL/GenBank/DDBJ whole genome shotgun (WGS) entry which is preliminary data.</text>
</comment>
<feature type="compositionally biased region" description="Basic and acidic residues" evidence="5">
    <location>
        <begin position="852"/>
        <end position="873"/>
    </location>
</feature>
<dbReference type="SUPFAM" id="SSF55486">
    <property type="entry name" value="Metalloproteases ('zincins'), catalytic domain"/>
    <property type="match status" value="1"/>
</dbReference>
<comment type="function">
    <text evidence="2">Probable zinc protease.</text>
</comment>
<dbReference type="InterPro" id="IPR001590">
    <property type="entry name" value="Peptidase_M12B"/>
</dbReference>
<dbReference type="InterPro" id="IPR024079">
    <property type="entry name" value="MetalloPept_cat_dom_sf"/>
</dbReference>
<dbReference type="Gene3D" id="3.40.390.10">
    <property type="entry name" value="Collagenase (Catalytic Domain)"/>
    <property type="match status" value="1"/>
</dbReference>
<evidence type="ECO:0000256" key="2">
    <source>
        <dbReference type="ARBA" id="ARBA00056552"/>
    </source>
</evidence>
<feature type="active site" evidence="4">
    <location>
        <position position="493"/>
    </location>
</feature>
<keyword evidence="6" id="KW-0472">Membrane</keyword>
<keyword evidence="6" id="KW-0812">Transmembrane</keyword>
<proteinExistence type="predicted"/>
<dbReference type="Pfam" id="PF00200">
    <property type="entry name" value="Disintegrin"/>
    <property type="match status" value="1"/>
</dbReference>
<reference evidence="10 11" key="1">
    <citation type="submission" date="2019-02" db="EMBL/GenBank/DDBJ databases">
        <title>Genome sequencing of the rare red list fungi Bondarzewia mesenterica.</title>
        <authorList>
            <person name="Buettner E."/>
            <person name="Kellner H."/>
        </authorList>
    </citation>
    <scope>NUCLEOTIDE SEQUENCE [LARGE SCALE GENOMIC DNA]</scope>
    <source>
        <strain evidence="10 11">DSM 108281</strain>
    </source>
</reference>
<keyword evidence="1" id="KW-1015">Disulfide bond</keyword>
<protein>
    <recommendedName>
        <fullName evidence="3">Disintegrin and metalloproteinase domain-containing protein B</fullName>
    </recommendedName>
</protein>
<evidence type="ECO:0000256" key="7">
    <source>
        <dbReference type="SAM" id="SignalP"/>
    </source>
</evidence>
<sequence length="882" mass="93505">MALFNRIHALAVVFLACLSVASGSSSAPRPLKRIAHPSTLAIEILPRHRLPSRSIDLHRNAFSPDSNTLHHTDSFRLTLSAFDDTFHLHLRPNEHLIHPSARITYYTTGPDGKSLPTHTEPLLPSSIKAYYGHVIPASLSPTRMRQDAAGVIARPDDALGWARIVVHDQGDSERGRAPVFEGAFSVRGVVHHIITKDNYLRGKLDLDPQALDGDPDASLVIWRDSDVMSVREHVAALEGRPVMLDDGDGVFGIGGPRTCGHDRLPWNTDNNPVLRKPAVSPWVDPFGFIESSYIDTFGKRDDVAGGGMSSNFSNVIGQTAGCPKTQKVIYMGVAADCEYVQTYGSQQNATQQILKVWNTASALYKSGYHRAPDPKFDVRCAPYLSPPSPHVPSEQSANRCPTTADASIPWNVDCSNVQLDQRLSLFSQWRGKKGNDGAGLWHLMSGCPTGTEVGIAWLATLCQQTASGDNSSTVSGTAVSTAGRVEWQVVAHETGHNFGAIHDCTDGCNSTTPCCPLSTSTCNANSQFIMSPVATDGEMQFSSCTLGNICSLIQGTSSAGKLNTSCLVDPSSSERTISLQMCGNGIVEDGEDCDPGVGSNSTCCDASTCKFTAGSVCDPDSSACCTGACQFAPATQVCRAAKDASCDTPEMCTGTSSSCPADVFAANGKSCGSNGLACASGQCTSLSQQCQQVGSSMGLTQACPSKDDKSCQVSCLDPNSSNQCIVLDSSLVDGSPCGYGGTCASGACRAGSLLDTAKAWYVENLQISIPVTVIVAIAAILILWGLVAGIRRCCTRGTKRPPPVSVPVLAGYRGERIPSFRGPVPGVAWNPQQQQQQQQAGPYPVIPGAPAHKRDGSRSVLRRESGGRSRWVDETLYNGPGA</sequence>
<dbReference type="SUPFAM" id="SSF57552">
    <property type="entry name" value="Blood coagulation inhibitor (disintegrin)"/>
    <property type="match status" value="1"/>
</dbReference>
<evidence type="ECO:0000256" key="6">
    <source>
        <dbReference type="SAM" id="Phobius"/>
    </source>
</evidence>
<dbReference type="Pfam" id="PF01562">
    <property type="entry name" value="Pep_M12B_propep"/>
    <property type="match status" value="1"/>
</dbReference>
<dbReference type="GO" id="GO:0004222">
    <property type="term" value="F:metalloendopeptidase activity"/>
    <property type="evidence" value="ECO:0007669"/>
    <property type="project" value="InterPro"/>
</dbReference>
<evidence type="ECO:0000259" key="9">
    <source>
        <dbReference type="PROSITE" id="PS50215"/>
    </source>
</evidence>
<organism evidence="10 11">
    <name type="scientific">Bondarzewia mesenterica</name>
    <dbReference type="NCBI Taxonomy" id="1095465"/>
    <lineage>
        <taxon>Eukaryota</taxon>
        <taxon>Fungi</taxon>
        <taxon>Dikarya</taxon>
        <taxon>Basidiomycota</taxon>
        <taxon>Agaricomycotina</taxon>
        <taxon>Agaricomycetes</taxon>
        <taxon>Russulales</taxon>
        <taxon>Bondarzewiaceae</taxon>
        <taxon>Bondarzewia</taxon>
    </lineage>
</organism>
<dbReference type="PROSITE" id="PS50215">
    <property type="entry name" value="ADAM_MEPRO"/>
    <property type="match status" value="1"/>
</dbReference>
<evidence type="ECO:0000313" key="10">
    <source>
        <dbReference type="EMBL" id="THH12830.1"/>
    </source>
</evidence>
<evidence type="ECO:0000313" key="11">
    <source>
        <dbReference type="Proteomes" id="UP000310158"/>
    </source>
</evidence>